<gene>
    <name evidence="1" type="ORF">MM59RIKEN_21230</name>
</gene>
<sequence>MALNGNSFAAKLHELEDEYRLLRLRIQQAQRLDSAQLRQALTSVLADCRKTSQSLARSVKEGRSPAVAALSGVQLDYMKRMEELLQKELPEDLHGKNHTEAIDHAEAAALYAEYAMDFATLSMRQALAAALAALLQAAENQETNEKGATQYE</sequence>
<accession>A0A810QA26</accession>
<dbReference type="EMBL" id="AP023420">
    <property type="protein sequence ID" value="BCK84804.1"/>
    <property type="molecule type" value="Genomic_DNA"/>
</dbReference>
<dbReference type="RefSeq" id="WP_213543305.1">
    <property type="nucleotide sequence ID" value="NZ_AP023420.1"/>
</dbReference>
<evidence type="ECO:0000313" key="1">
    <source>
        <dbReference type="EMBL" id="BCK84804.1"/>
    </source>
</evidence>
<reference evidence="1" key="1">
    <citation type="submission" date="2020-09" db="EMBL/GenBank/DDBJ databases">
        <title>New species isolated from human feces.</title>
        <authorList>
            <person name="Kitahara M."/>
            <person name="Shigeno Y."/>
            <person name="Shime M."/>
            <person name="Matsumoto Y."/>
            <person name="Nakamura S."/>
            <person name="Motooka D."/>
            <person name="Fukuoka S."/>
            <person name="Nishikawa H."/>
            <person name="Benno Y."/>
        </authorList>
    </citation>
    <scope>NUCLEOTIDE SEQUENCE</scope>
    <source>
        <strain evidence="1">MM59</strain>
    </source>
</reference>
<dbReference type="KEGG" id="pfaa:MM59RIKEN_21230"/>
<organism evidence="1 2">
    <name type="scientific">Pusillibacter faecalis</name>
    <dbReference type="NCBI Taxonomy" id="2714358"/>
    <lineage>
        <taxon>Bacteria</taxon>
        <taxon>Bacillati</taxon>
        <taxon>Bacillota</taxon>
        <taxon>Clostridia</taxon>
        <taxon>Eubacteriales</taxon>
        <taxon>Oscillospiraceae</taxon>
        <taxon>Pusillibacter</taxon>
    </lineage>
</organism>
<protein>
    <submittedName>
        <fullName evidence="1">Uncharacterized protein</fullName>
    </submittedName>
</protein>
<dbReference type="AlphaFoldDB" id="A0A810QA26"/>
<name>A0A810QA26_9FIRM</name>
<dbReference type="Proteomes" id="UP000679848">
    <property type="component" value="Chromosome"/>
</dbReference>
<proteinExistence type="predicted"/>
<evidence type="ECO:0000313" key="2">
    <source>
        <dbReference type="Proteomes" id="UP000679848"/>
    </source>
</evidence>
<keyword evidence="2" id="KW-1185">Reference proteome</keyword>